<dbReference type="OrthoDB" id="691180at2759"/>
<dbReference type="AlphaFoldDB" id="A0A5J9TWJ7"/>
<evidence type="ECO:0000313" key="2">
    <source>
        <dbReference type="Proteomes" id="UP000324897"/>
    </source>
</evidence>
<feature type="non-terminal residue" evidence="1">
    <location>
        <position position="154"/>
    </location>
</feature>
<evidence type="ECO:0000313" key="1">
    <source>
        <dbReference type="EMBL" id="TVU15734.1"/>
    </source>
</evidence>
<accession>A0A5J9TWJ7</accession>
<gene>
    <name evidence="1" type="ORF">EJB05_39272</name>
</gene>
<evidence type="ECO:0008006" key="3">
    <source>
        <dbReference type="Google" id="ProtNLM"/>
    </source>
</evidence>
<proteinExistence type="predicted"/>
<comment type="caution">
    <text evidence="1">The sequence shown here is derived from an EMBL/GenBank/DDBJ whole genome shotgun (WGS) entry which is preliminary data.</text>
</comment>
<name>A0A5J9TWJ7_9POAL</name>
<reference evidence="1 2" key="1">
    <citation type="journal article" date="2019" name="Sci. Rep.">
        <title>A high-quality genome of Eragrostis curvula grass provides insights into Poaceae evolution and supports new strategies to enhance forage quality.</title>
        <authorList>
            <person name="Carballo J."/>
            <person name="Santos B.A.C.M."/>
            <person name="Zappacosta D."/>
            <person name="Garbus I."/>
            <person name="Selva J.P."/>
            <person name="Gallo C.A."/>
            <person name="Diaz A."/>
            <person name="Albertini E."/>
            <person name="Caccamo M."/>
            <person name="Echenique V."/>
        </authorList>
    </citation>
    <scope>NUCLEOTIDE SEQUENCE [LARGE SCALE GENOMIC DNA]</scope>
    <source>
        <strain evidence="2">cv. Victoria</strain>
        <tissue evidence="1">Leaf</tissue>
    </source>
</reference>
<dbReference type="Gramene" id="TVU15734">
    <property type="protein sequence ID" value="TVU15734"/>
    <property type="gene ID" value="EJB05_39272"/>
</dbReference>
<keyword evidence="2" id="KW-1185">Reference proteome</keyword>
<dbReference type="EMBL" id="RWGY01000031">
    <property type="protein sequence ID" value="TVU15734.1"/>
    <property type="molecule type" value="Genomic_DNA"/>
</dbReference>
<organism evidence="1 2">
    <name type="scientific">Eragrostis curvula</name>
    <name type="common">weeping love grass</name>
    <dbReference type="NCBI Taxonomy" id="38414"/>
    <lineage>
        <taxon>Eukaryota</taxon>
        <taxon>Viridiplantae</taxon>
        <taxon>Streptophyta</taxon>
        <taxon>Embryophyta</taxon>
        <taxon>Tracheophyta</taxon>
        <taxon>Spermatophyta</taxon>
        <taxon>Magnoliopsida</taxon>
        <taxon>Liliopsida</taxon>
        <taxon>Poales</taxon>
        <taxon>Poaceae</taxon>
        <taxon>PACMAD clade</taxon>
        <taxon>Chloridoideae</taxon>
        <taxon>Eragrostideae</taxon>
        <taxon>Eragrostidinae</taxon>
        <taxon>Eragrostis</taxon>
    </lineage>
</organism>
<sequence>MSTYADNVVLFISPSCGEPEFTKNLLHKFGNASGLHTNMAKSSVIPIRCGDKHVQQVQTNIDLVGNSGMDSTSIFLSIGMGRQWKIAGLAQKKGIMSLAMLTVWAIWKERNSRTFQGKFKEISRVVDEIKDDASNWIMAGAKELGSLVGRQNRE</sequence>
<dbReference type="Proteomes" id="UP000324897">
    <property type="component" value="Unassembled WGS sequence"/>
</dbReference>
<protein>
    <recommendedName>
        <fullName evidence="3">Reverse transcriptase domain-containing protein</fullName>
    </recommendedName>
</protein>